<keyword evidence="3" id="KW-1185">Reference proteome</keyword>
<dbReference type="AlphaFoldDB" id="A0A200QPK1"/>
<gene>
    <name evidence="2" type="ORF">BVC80_1799g63</name>
</gene>
<dbReference type="GO" id="GO:0006629">
    <property type="term" value="P:lipid metabolic process"/>
    <property type="evidence" value="ECO:0007669"/>
    <property type="project" value="InterPro"/>
</dbReference>
<dbReference type="OrthoDB" id="438440at2759"/>
<reference evidence="2 3" key="1">
    <citation type="journal article" date="2017" name="Mol. Plant">
        <title>The Genome of Medicinal Plant Macleaya cordata Provides New Insights into Benzylisoquinoline Alkaloids Metabolism.</title>
        <authorList>
            <person name="Liu X."/>
            <person name="Liu Y."/>
            <person name="Huang P."/>
            <person name="Ma Y."/>
            <person name="Qing Z."/>
            <person name="Tang Q."/>
            <person name="Cao H."/>
            <person name="Cheng P."/>
            <person name="Zheng Y."/>
            <person name="Yuan Z."/>
            <person name="Zhou Y."/>
            <person name="Liu J."/>
            <person name="Tang Z."/>
            <person name="Zhuo Y."/>
            <person name="Zhang Y."/>
            <person name="Yu L."/>
            <person name="Huang J."/>
            <person name="Yang P."/>
            <person name="Peng Q."/>
            <person name="Zhang J."/>
            <person name="Jiang W."/>
            <person name="Zhang Z."/>
            <person name="Lin K."/>
            <person name="Ro D.K."/>
            <person name="Chen X."/>
            <person name="Xiong X."/>
            <person name="Shang Y."/>
            <person name="Huang S."/>
            <person name="Zeng J."/>
        </authorList>
    </citation>
    <scope>NUCLEOTIDE SEQUENCE [LARGE SCALE GENOMIC DNA]</scope>
    <source>
        <strain evidence="3">cv. BLH2017</strain>
        <tissue evidence="2">Root</tissue>
    </source>
</reference>
<dbReference type="InterPro" id="IPR029058">
    <property type="entry name" value="AB_hydrolase_fold"/>
</dbReference>
<dbReference type="STRING" id="56857.A0A200QPK1"/>
<dbReference type="InterPro" id="IPR002921">
    <property type="entry name" value="Fungal_lipase-type"/>
</dbReference>
<protein>
    <submittedName>
        <fullName evidence="2">Lipase</fullName>
    </submittedName>
</protein>
<dbReference type="InterPro" id="IPR044819">
    <property type="entry name" value="OBL-like"/>
</dbReference>
<feature type="domain" description="Fungal lipase-type" evidence="1">
    <location>
        <begin position="128"/>
        <end position="218"/>
    </location>
</feature>
<comment type="caution">
    <text evidence="2">The sequence shown here is derived from an EMBL/GenBank/DDBJ whole genome shotgun (WGS) entry which is preliminary data.</text>
</comment>
<accession>A0A200QPK1</accession>
<sequence>MLGTGDSQAGFCGIQIDPGIDGRLDLYDYKTSSSLGSFVPNLGPVDTANEMRVLDLSMMAAKVSYENQEHVKNAVTNHWKKHIGQFQVDIISGNTITNIICLGTKFQKSSSTQAFIFCDTPIDAKLIIVAFRGTDPFNAQDWSADVDLSWFCMGNMGRVHLGFMKALGLQDDKDYLKGWPKNYTGNKELAYYTIREKLRTLLDQNKGARIIITGHSLGLVGDKDFGSTMKANLNVTFKRYHRVVYRYDLVPRVPFDDPICQFVHYGGCLYFSRWYKGEVMKKEPNLNYFNPLYLIPKYFNAWVDLFRGICASRKLGKDFQESLVSILFRMVGLLVPGLASHSPRDSVNSVNNVLWTMVVRFNSSNPSREDTSKRLSFPDEIEEPCRKDMD</sequence>
<dbReference type="PANTHER" id="PTHR46086">
    <property type="entry name" value="ALPHA/BETA-HYDROLASES SUPERFAMILY PROTEIN"/>
    <property type="match status" value="1"/>
</dbReference>
<dbReference type="OMA" id="WYNVKVL"/>
<evidence type="ECO:0000313" key="3">
    <source>
        <dbReference type="Proteomes" id="UP000195402"/>
    </source>
</evidence>
<dbReference type="Proteomes" id="UP000195402">
    <property type="component" value="Unassembled WGS sequence"/>
</dbReference>
<evidence type="ECO:0000259" key="1">
    <source>
        <dbReference type="Pfam" id="PF01764"/>
    </source>
</evidence>
<dbReference type="Pfam" id="PF01764">
    <property type="entry name" value="Lipase_3"/>
    <property type="match status" value="1"/>
</dbReference>
<dbReference type="PANTHER" id="PTHR46086:SF17">
    <property type="entry name" value="ALPHA_BETA-HYDROLASES SUPERFAMILY PROTEIN"/>
    <property type="match status" value="1"/>
</dbReference>
<dbReference type="EMBL" id="MVGT01001388">
    <property type="protein sequence ID" value="OVA12355.1"/>
    <property type="molecule type" value="Genomic_DNA"/>
</dbReference>
<name>A0A200QPK1_MACCD</name>
<proteinExistence type="predicted"/>
<dbReference type="GO" id="GO:0004806">
    <property type="term" value="F:triacylglycerol lipase activity"/>
    <property type="evidence" value="ECO:0007669"/>
    <property type="project" value="InterPro"/>
</dbReference>
<dbReference type="SUPFAM" id="SSF53474">
    <property type="entry name" value="alpha/beta-Hydrolases"/>
    <property type="match status" value="1"/>
</dbReference>
<evidence type="ECO:0000313" key="2">
    <source>
        <dbReference type="EMBL" id="OVA12355.1"/>
    </source>
</evidence>
<dbReference type="CDD" id="cd00519">
    <property type="entry name" value="Lipase_3"/>
    <property type="match status" value="1"/>
</dbReference>
<organism evidence="2 3">
    <name type="scientific">Macleaya cordata</name>
    <name type="common">Five-seeded plume-poppy</name>
    <name type="synonym">Bocconia cordata</name>
    <dbReference type="NCBI Taxonomy" id="56857"/>
    <lineage>
        <taxon>Eukaryota</taxon>
        <taxon>Viridiplantae</taxon>
        <taxon>Streptophyta</taxon>
        <taxon>Embryophyta</taxon>
        <taxon>Tracheophyta</taxon>
        <taxon>Spermatophyta</taxon>
        <taxon>Magnoliopsida</taxon>
        <taxon>Ranunculales</taxon>
        <taxon>Papaveraceae</taxon>
        <taxon>Papaveroideae</taxon>
        <taxon>Macleaya</taxon>
    </lineage>
</organism>
<dbReference type="InParanoid" id="A0A200QPK1"/>
<dbReference type="Gene3D" id="3.40.50.1820">
    <property type="entry name" value="alpha/beta hydrolase"/>
    <property type="match status" value="2"/>
</dbReference>